<dbReference type="NCBIfam" id="TIGR03299">
    <property type="entry name" value="LGT_TIGR03299"/>
    <property type="match status" value="1"/>
</dbReference>
<dbReference type="Pfam" id="PF06067">
    <property type="entry name" value="DUF932"/>
    <property type="match status" value="1"/>
</dbReference>
<name>A0A1I9SAG1_9CAUD</name>
<accession>A0A1I9SAG1</accession>
<dbReference type="OrthoDB" id="5256at10239"/>
<organism evidence="1 2">
    <name type="scientific">Rhodococcus phage Weasels2</name>
    <dbReference type="NCBI Taxonomy" id="1897437"/>
    <lineage>
        <taxon>Viruses</taxon>
        <taxon>Duplodnaviria</taxon>
        <taxon>Heunggongvirae</taxon>
        <taxon>Uroviricota</taxon>
        <taxon>Caudoviricetes</taxon>
        <taxon>Weaselvirus</taxon>
        <taxon>Weaselvirus weasel</taxon>
    </lineage>
</organism>
<protein>
    <submittedName>
        <fullName evidence="1">Uncharacterized protein</fullName>
    </submittedName>
</protein>
<keyword evidence="2" id="KW-1185">Reference proteome</keyword>
<dbReference type="InterPro" id="IPR026325">
    <property type="entry name" value="DUF932"/>
</dbReference>
<gene>
    <name evidence="1" type="ORF">SEA_WEASELS2_189</name>
</gene>
<reference evidence="2" key="1">
    <citation type="submission" date="2016-08" db="EMBL/GenBank/DDBJ databases">
        <authorList>
            <person name="Seilhamer J.J."/>
        </authorList>
    </citation>
    <scope>NUCLEOTIDE SEQUENCE [LARGE SCALE GENOMIC DNA]</scope>
</reference>
<dbReference type="InterPro" id="IPR017686">
    <property type="entry name" value="Phg/plasmid-like_prot"/>
</dbReference>
<dbReference type="EMBL" id="KX774321">
    <property type="protein sequence ID" value="AOZ63767.1"/>
    <property type="molecule type" value="Genomic_DNA"/>
</dbReference>
<proteinExistence type="predicted"/>
<sequence>MPAALEQRGKSVSLFSRRMIPWHNLGQIVQDDITSKEDVLKLAKLNGWNIRLEADADLLPDDYSTKLNLWNVVRNNPWYEDGVDNGEKKFDVIGKVGSRYNPLQNEELAEFAESLLAGGRWETAGSTEDGTVVFMSMALDSSIVIDEFGVNETIESYLVVRNSHNASSQLTAAVTNIRPVCKNTLDWGLSQAARKVNIRHTSSMQERMIMAKETLDLAAHYNEEFQVSAENLFQVPVTNAEKFDIFATVYPEPDEDGSKLSLTRWNNKMDDLEAIWNSDTIDPIRGTAWGVLNTLEEELQWNRGVYSGDEEAFWVAGSGLDDGTISKKKTNLFNIVSSMTLV</sequence>
<evidence type="ECO:0000313" key="2">
    <source>
        <dbReference type="Proteomes" id="UP000224902"/>
    </source>
</evidence>
<evidence type="ECO:0000313" key="1">
    <source>
        <dbReference type="EMBL" id="AOZ63767.1"/>
    </source>
</evidence>
<dbReference type="Proteomes" id="UP000224902">
    <property type="component" value="Segment"/>
</dbReference>